<evidence type="ECO:0000313" key="13">
    <source>
        <dbReference type="EMBL" id="QTR45081.1"/>
    </source>
</evidence>
<dbReference type="PANTHER" id="PTHR45783:SF3">
    <property type="entry name" value="KINESIN LIGHT CHAIN"/>
    <property type="match status" value="1"/>
</dbReference>
<evidence type="ECO:0000256" key="2">
    <source>
        <dbReference type="ARBA" id="ARBA00009622"/>
    </source>
</evidence>
<dbReference type="InterPro" id="IPR019734">
    <property type="entry name" value="TPR_rpt"/>
</dbReference>
<evidence type="ECO:0000256" key="8">
    <source>
        <dbReference type="ARBA" id="ARBA00023175"/>
    </source>
</evidence>
<gene>
    <name evidence="13" type="ORF">J9253_13835</name>
</gene>
<accession>A0ABX7WPI3</accession>
<keyword evidence="6 10" id="KW-0802">TPR repeat</keyword>
<evidence type="ECO:0000256" key="11">
    <source>
        <dbReference type="SAM" id="Coils"/>
    </source>
</evidence>
<keyword evidence="4" id="KW-0493">Microtubule</keyword>
<evidence type="ECO:0000256" key="10">
    <source>
        <dbReference type="PROSITE-ProRule" id="PRU00339"/>
    </source>
</evidence>
<feature type="chain" id="PRO_5046956186" evidence="12">
    <location>
        <begin position="20"/>
        <end position="387"/>
    </location>
</feature>
<organism evidence="13 14">
    <name type="scientific">Thiothrix litoralis</name>
    <dbReference type="NCBI Taxonomy" id="2891210"/>
    <lineage>
        <taxon>Bacteria</taxon>
        <taxon>Pseudomonadati</taxon>
        <taxon>Pseudomonadota</taxon>
        <taxon>Gammaproteobacteria</taxon>
        <taxon>Thiotrichales</taxon>
        <taxon>Thiotrichaceae</taxon>
        <taxon>Thiothrix</taxon>
    </lineage>
</organism>
<dbReference type="Pfam" id="PF13424">
    <property type="entry name" value="TPR_12"/>
    <property type="match status" value="2"/>
</dbReference>
<evidence type="ECO:0000256" key="12">
    <source>
        <dbReference type="SAM" id="SignalP"/>
    </source>
</evidence>
<evidence type="ECO:0000256" key="5">
    <source>
        <dbReference type="ARBA" id="ARBA00022737"/>
    </source>
</evidence>
<dbReference type="PROSITE" id="PS50293">
    <property type="entry name" value="TPR_REGION"/>
    <property type="match status" value="2"/>
</dbReference>
<evidence type="ECO:0000256" key="3">
    <source>
        <dbReference type="ARBA" id="ARBA00022490"/>
    </source>
</evidence>
<dbReference type="PANTHER" id="PTHR45783">
    <property type="entry name" value="KINESIN LIGHT CHAIN"/>
    <property type="match status" value="1"/>
</dbReference>
<dbReference type="SUPFAM" id="SSF48452">
    <property type="entry name" value="TPR-like"/>
    <property type="match status" value="2"/>
</dbReference>
<evidence type="ECO:0000313" key="14">
    <source>
        <dbReference type="Proteomes" id="UP000672039"/>
    </source>
</evidence>
<keyword evidence="12" id="KW-0732">Signal</keyword>
<keyword evidence="7 11" id="KW-0175">Coiled coil</keyword>
<keyword evidence="8" id="KW-0505">Motor protein</keyword>
<evidence type="ECO:0000256" key="4">
    <source>
        <dbReference type="ARBA" id="ARBA00022701"/>
    </source>
</evidence>
<comment type="similarity">
    <text evidence="2">Belongs to the kinesin light chain family.</text>
</comment>
<evidence type="ECO:0000256" key="9">
    <source>
        <dbReference type="ARBA" id="ARBA00023212"/>
    </source>
</evidence>
<dbReference type="InterPro" id="IPR011990">
    <property type="entry name" value="TPR-like_helical_dom_sf"/>
</dbReference>
<name>A0ABX7WPI3_9GAMM</name>
<dbReference type="EMBL" id="CP072801">
    <property type="protein sequence ID" value="QTR45081.1"/>
    <property type="molecule type" value="Genomic_DNA"/>
</dbReference>
<reference evidence="13 14" key="1">
    <citation type="submission" date="2021-04" db="EMBL/GenBank/DDBJ databases">
        <title>Genomics, taxonomy and metabolism of representatives of sulfur bacteria of the genus Thiothrix: Thiothrix fructosivorans QT, Thiothrix unzii A1T and three new species, Thiothrix subterranea sp. nov., Thiothrix litoralis sp. nov. and 'Candidatus Thiothrix anitrata' sp. nov.</title>
        <authorList>
            <person name="Ravin N.V."/>
            <person name="Smolyakov D."/>
            <person name="Rudenko T.S."/>
            <person name="Mardanov A.V."/>
            <person name="Beletsky A.V."/>
            <person name="Markov N.D."/>
            <person name="Fomenkov A.I."/>
            <person name="Roberts R.J."/>
            <person name="Karnachuk O.V."/>
            <person name="Novikov A."/>
            <person name="Grabovich M.Y."/>
        </authorList>
    </citation>
    <scope>NUCLEOTIDE SEQUENCE [LARGE SCALE GENOMIC DNA]</scope>
    <source>
        <strain evidence="13 14">AS</strain>
    </source>
</reference>
<dbReference type="PRINTS" id="PR00381">
    <property type="entry name" value="KINESINLIGHT"/>
</dbReference>
<keyword evidence="3" id="KW-0963">Cytoplasm</keyword>
<dbReference type="Gene3D" id="1.25.40.10">
    <property type="entry name" value="Tetratricopeptide repeat domain"/>
    <property type="match status" value="1"/>
</dbReference>
<dbReference type="InterPro" id="IPR002151">
    <property type="entry name" value="Kinesin_light"/>
</dbReference>
<feature type="repeat" description="TPR" evidence="10">
    <location>
        <begin position="331"/>
        <end position="364"/>
    </location>
</feature>
<feature type="signal peptide" evidence="12">
    <location>
        <begin position="1"/>
        <end position="19"/>
    </location>
</feature>
<keyword evidence="5" id="KW-0677">Repeat</keyword>
<evidence type="ECO:0000256" key="1">
    <source>
        <dbReference type="ARBA" id="ARBA00004245"/>
    </source>
</evidence>
<feature type="coiled-coil region" evidence="11">
    <location>
        <begin position="131"/>
        <end position="158"/>
    </location>
</feature>
<proteinExistence type="inferred from homology"/>
<dbReference type="RefSeq" id="WP_210221512.1">
    <property type="nucleotide sequence ID" value="NZ_CP072801.1"/>
</dbReference>
<protein>
    <submittedName>
        <fullName evidence="13">Tetratricopeptide repeat protein</fullName>
    </submittedName>
</protein>
<dbReference type="PROSITE" id="PS50005">
    <property type="entry name" value="TPR"/>
    <property type="match status" value="3"/>
</dbReference>
<dbReference type="SMART" id="SM00028">
    <property type="entry name" value="TPR"/>
    <property type="match status" value="3"/>
</dbReference>
<comment type="subcellular location">
    <subcellularLocation>
        <location evidence="1">Cytoplasm</location>
        <location evidence="1">Cytoskeleton</location>
    </subcellularLocation>
</comment>
<evidence type="ECO:0000256" key="7">
    <source>
        <dbReference type="ARBA" id="ARBA00023054"/>
    </source>
</evidence>
<feature type="repeat" description="TPR" evidence="10">
    <location>
        <begin position="289"/>
        <end position="322"/>
    </location>
</feature>
<feature type="repeat" description="TPR" evidence="10">
    <location>
        <begin position="247"/>
        <end position="280"/>
    </location>
</feature>
<keyword evidence="9" id="KW-0206">Cytoskeleton</keyword>
<dbReference type="Proteomes" id="UP000672039">
    <property type="component" value="Chromosome"/>
</dbReference>
<evidence type="ECO:0000256" key="6">
    <source>
        <dbReference type="ARBA" id="ARBA00022803"/>
    </source>
</evidence>
<sequence length="387" mass="42624">MKAAAFFLPLLLSSSLVLADQDSSIRAKKVEMTAEEEATAIIQTGDGKIIGKTGDFIKELRPSKSGGNRNSSISAGENLTIKATGKGVVIVQTGNGTIVYQANKEAVKKLGVAEKSLASFFAILQVEDVPLQDWDKKLEEIAENYQRLKTQIADIQTDDQAIANLKKQAETAIDKGQLNEAKTLLDKAETLAMDSHVENRLITAADISASKGALAYFQLQYQLAGENYEDAANKIGALGDKHYVTWSHYLDSAGRAFHDAGQYQQALPLYDKALILREKHLPVNHPDVATSLNNFAELYRKMGQYEEAIPLHERALNIRENAVDKDPSAVATSLNNLAFLYYTKGQYEKALPLFKRSLELLEKNLGNDHPDVARNLNNIALLYLSTE</sequence>
<keyword evidence="14" id="KW-1185">Reference proteome</keyword>